<sequence>MDCFLVGLCAEEILFPARASSLFPFYNFCFKTLILTSYASIYRILRSVELLMIVSRWEEVPAVHPDDLARQIRRRLGRAGPAGRQSACVGARGTLRPSEALGRRRHGSGSSWARRTGRAMACFGTGATRRPGEALGGGGADPAVAAVGGGGGADPGPPSTRSPTMTKLFRGNTVPLQGFPDRSCCLMPVLTDELDSLL</sequence>
<dbReference type="AlphaFoldDB" id="A0A8T0QS03"/>
<keyword evidence="3" id="KW-1185">Reference proteome</keyword>
<dbReference type="EMBL" id="CM029049">
    <property type="protein sequence ID" value="KAG2575876.1"/>
    <property type="molecule type" value="Genomic_DNA"/>
</dbReference>
<evidence type="ECO:0000256" key="1">
    <source>
        <dbReference type="SAM" id="MobiDB-lite"/>
    </source>
</evidence>
<protein>
    <submittedName>
        <fullName evidence="2">Uncharacterized protein</fullName>
    </submittedName>
</protein>
<comment type="caution">
    <text evidence="2">The sequence shown here is derived from an EMBL/GenBank/DDBJ whole genome shotgun (WGS) entry which is preliminary data.</text>
</comment>
<reference evidence="2" key="1">
    <citation type="submission" date="2020-05" db="EMBL/GenBank/DDBJ databases">
        <title>WGS assembly of Panicum virgatum.</title>
        <authorList>
            <person name="Lovell J.T."/>
            <person name="Jenkins J."/>
            <person name="Shu S."/>
            <person name="Juenger T.E."/>
            <person name="Schmutz J."/>
        </authorList>
    </citation>
    <scope>NUCLEOTIDE SEQUENCE</scope>
    <source>
        <strain evidence="2">AP13</strain>
    </source>
</reference>
<name>A0A8T0QS03_PANVG</name>
<proteinExistence type="predicted"/>
<evidence type="ECO:0000313" key="3">
    <source>
        <dbReference type="Proteomes" id="UP000823388"/>
    </source>
</evidence>
<gene>
    <name evidence="2" type="ORF">PVAP13_7KG364400</name>
</gene>
<accession>A0A8T0QS03</accession>
<feature type="region of interest" description="Disordered" evidence="1">
    <location>
        <begin position="131"/>
        <end position="162"/>
    </location>
</feature>
<organism evidence="2 3">
    <name type="scientific">Panicum virgatum</name>
    <name type="common">Blackwell switchgrass</name>
    <dbReference type="NCBI Taxonomy" id="38727"/>
    <lineage>
        <taxon>Eukaryota</taxon>
        <taxon>Viridiplantae</taxon>
        <taxon>Streptophyta</taxon>
        <taxon>Embryophyta</taxon>
        <taxon>Tracheophyta</taxon>
        <taxon>Spermatophyta</taxon>
        <taxon>Magnoliopsida</taxon>
        <taxon>Liliopsida</taxon>
        <taxon>Poales</taxon>
        <taxon>Poaceae</taxon>
        <taxon>PACMAD clade</taxon>
        <taxon>Panicoideae</taxon>
        <taxon>Panicodae</taxon>
        <taxon>Paniceae</taxon>
        <taxon>Panicinae</taxon>
        <taxon>Panicum</taxon>
        <taxon>Panicum sect. Hiantes</taxon>
    </lineage>
</organism>
<evidence type="ECO:0000313" key="2">
    <source>
        <dbReference type="EMBL" id="KAG2575876.1"/>
    </source>
</evidence>
<dbReference type="Proteomes" id="UP000823388">
    <property type="component" value="Chromosome 7K"/>
</dbReference>